<protein>
    <submittedName>
        <fullName evidence="1">DNA repair protein RecO</fullName>
    </submittedName>
</protein>
<name>A0A955LAI8_9BACT</name>
<reference evidence="1" key="1">
    <citation type="submission" date="2020-04" db="EMBL/GenBank/DDBJ databases">
        <authorList>
            <person name="Zhang T."/>
        </authorList>
    </citation>
    <scope>NUCLEOTIDE SEQUENCE</scope>
    <source>
        <strain evidence="1">HKST-UBA09</strain>
    </source>
</reference>
<reference evidence="1" key="2">
    <citation type="journal article" date="2021" name="Microbiome">
        <title>Successional dynamics and alternative stable states in a saline activated sludge microbial community over 9 years.</title>
        <authorList>
            <person name="Wang Y."/>
            <person name="Ye J."/>
            <person name="Ju F."/>
            <person name="Liu L."/>
            <person name="Boyd J.A."/>
            <person name="Deng Y."/>
            <person name="Parks D.H."/>
            <person name="Jiang X."/>
            <person name="Yin X."/>
            <person name="Woodcroft B.J."/>
            <person name="Tyson G.W."/>
            <person name="Hugenholtz P."/>
            <person name="Polz M.F."/>
            <person name="Zhang T."/>
        </authorList>
    </citation>
    <scope>NUCLEOTIDE SEQUENCE</scope>
    <source>
        <strain evidence="1">HKST-UBA09</strain>
    </source>
</reference>
<proteinExistence type="predicted"/>
<gene>
    <name evidence="1" type="primary">recO</name>
    <name evidence="1" type="ORF">KC669_00950</name>
</gene>
<dbReference type="NCBIfam" id="TIGR00613">
    <property type="entry name" value="reco"/>
    <property type="match status" value="1"/>
</dbReference>
<dbReference type="AlphaFoldDB" id="A0A955LAI8"/>
<dbReference type="InterPro" id="IPR042242">
    <property type="entry name" value="RecO_C"/>
</dbReference>
<dbReference type="GO" id="GO:0006302">
    <property type="term" value="P:double-strand break repair"/>
    <property type="evidence" value="ECO:0007669"/>
    <property type="project" value="TreeGrafter"/>
</dbReference>
<dbReference type="Gene3D" id="1.20.1440.120">
    <property type="entry name" value="Recombination protein O, C-terminal domain"/>
    <property type="match status" value="1"/>
</dbReference>
<dbReference type="SUPFAM" id="SSF57863">
    <property type="entry name" value="ArfGap/RecO-like zinc finger"/>
    <property type="match status" value="1"/>
</dbReference>
<dbReference type="GO" id="GO:0006310">
    <property type="term" value="P:DNA recombination"/>
    <property type="evidence" value="ECO:0007669"/>
    <property type="project" value="InterPro"/>
</dbReference>
<sequence length="223" mass="25412">MSSKSKAFIGIIYRLYNSGATDKIVVAIDNKGSRLAMLAKGARKSSSKKSSYLEIGNYVKGSIIDGYAIPILNEVTVINEFSLWKKNVNGAIAIQFVCEIIDKFCIEDHEDLKLFNVFHDVLKRFDDNRLKMLLSIFCLKILDISGHTPESAQLDFANDSNENSRIIKTQKFILNSPVELSIKVNLQPSEQEKMLQLHMHLIEEILEYPLKSRKILFNIMKIK</sequence>
<evidence type="ECO:0000313" key="2">
    <source>
        <dbReference type="Proteomes" id="UP000714915"/>
    </source>
</evidence>
<dbReference type="GO" id="GO:0043590">
    <property type="term" value="C:bacterial nucleoid"/>
    <property type="evidence" value="ECO:0007669"/>
    <property type="project" value="TreeGrafter"/>
</dbReference>
<organism evidence="1 2">
    <name type="scientific">Candidatus Dojkabacteria bacterium</name>
    <dbReference type="NCBI Taxonomy" id="2099670"/>
    <lineage>
        <taxon>Bacteria</taxon>
        <taxon>Candidatus Dojkabacteria</taxon>
    </lineage>
</organism>
<accession>A0A955LAI8</accession>
<dbReference type="Proteomes" id="UP000714915">
    <property type="component" value="Unassembled WGS sequence"/>
</dbReference>
<dbReference type="EMBL" id="JAGQLF010000007">
    <property type="protein sequence ID" value="MCA9386579.1"/>
    <property type="molecule type" value="Genomic_DNA"/>
</dbReference>
<dbReference type="InterPro" id="IPR037278">
    <property type="entry name" value="ARFGAP/RecO"/>
</dbReference>
<comment type="caution">
    <text evidence="1">The sequence shown here is derived from an EMBL/GenBank/DDBJ whole genome shotgun (WGS) entry which is preliminary data.</text>
</comment>
<dbReference type="InterPro" id="IPR003717">
    <property type="entry name" value="RecO"/>
</dbReference>
<dbReference type="PANTHER" id="PTHR33991:SF1">
    <property type="entry name" value="DNA REPAIR PROTEIN RECO"/>
    <property type="match status" value="1"/>
</dbReference>
<dbReference type="PANTHER" id="PTHR33991">
    <property type="entry name" value="DNA REPAIR PROTEIN RECO"/>
    <property type="match status" value="1"/>
</dbReference>
<evidence type="ECO:0000313" key="1">
    <source>
        <dbReference type="EMBL" id="MCA9386579.1"/>
    </source>
</evidence>